<dbReference type="FunFam" id="3.40.50.300:FF:000421">
    <property type="entry name" value="Branched-chain amino acid ABC transporter ATP-binding protein"/>
    <property type="match status" value="1"/>
</dbReference>
<accession>A0A2V3UC29</accession>
<keyword evidence="3 5" id="KW-0067">ATP-binding</keyword>
<dbReference type="OrthoDB" id="9779872at2"/>
<dbReference type="InterPro" id="IPR032823">
    <property type="entry name" value="BCA_ABC_TP_C"/>
</dbReference>
<evidence type="ECO:0000256" key="1">
    <source>
        <dbReference type="ARBA" id="ARBA00022448"/>
    </source>
</evidence>
<dbReference type="PANTHER" id="PTHR45772:SF7">
    <property type="entry name" value="AMINO ACID ABC TRANSPORTER ATP-BINDING PROTEIN"/>
    <property type="match status" value="1"/>
</dbReference>
<name>A0A2V3UC29_9HYPH</name>
<keyword evidence="2" id="KW-0547">Nucleotide-binding</keyword>
<keyword evidence="6" id="KW-1185">Reference proteome</keyword>
<dbReference type="RefSeq" id="WP_110374263.1">
    <property type="nucleotide sequence ID" value="NZ_JAHBRY010000001.1"/>
</dbReference>
<dbReference type="InterPro" id="IPR027417">
    <property type="entry name" value="P-loop_NTPase"/>
</dbReference>
<dbReference type="Pfam" id="PF00005">
    <property type="entry name" value="ABC_tran"/>
    <property type="match status" value="1"/>
</dbReference>
<dbReference type="GO" id="GO:0005524">
    <property type="term" value="F:ATP binding"/>
    <property type="evidence" value="ECO:0007669"/>
    <property type="project" value="UniProtKB-KW"/>
</dbReference>
<dbReference type="GO" id="GO:1903805">
    <property type="term" value="P:L-valine import across plasma membrane"/>
    <property type="evidence" value="ECO:0007669"/>
    <property type="project" value="TreeGrafter"/>
</dbReference>
<dbReference type="GO" id="GO:0042941">
    <property type="term" value="P:D-alanine transmembrane transport"/>
    <property type="evidence" value="ECO:0007669"/>
    <property type="project" value="TreeGrafter"/>
</dbReference>
<keyword evidence="1" id="KW-0813">Transport</keyword>
<dbReference type="GO" id="GO:0015192">
    <property type="term" value="F:L-phenylalanine transmembrane transporter activity"/>
    <property type="evidence" value="ECO:0007669"/>
    <property type="project" value="TreeGrafter"/>
</dbReference>
<dbReference type="InterPro" id="IPR003439">
    <property type="entry name" value="ABC_transporter-like_ATP-bd"/>
</dbReference>
<proteinExistence type="predicted"/>
<dbReference type="GO" id="GO:0005304">
    <property type="term" value="F:L-valine transmembrane transporter activity"/>
    <property type="evidence" value="ECO:0007669"/>
    <property type="project" value="TreeGrafter"/>
</dbReference>
<dbReference type="InterPro" id="IPR051120">
    <property type="entry name" value="ABC_AA/LPS_Transport"/>
</dbReference>
<organism evidence="5 6">
    <name type="scientific">Chelatococcus asaccharovorans</name>
    <dbReference type="NCBI Taxonomy" id="28210"/>
    <lineage>
        <taxon>Bacteria</taxon>
        <taxon>Pseudomonadati</taxon>
        <taxon>Pseudomonadota</taxon>
        <taxon>Alphaproteobacteria</taxon>
        <taxon>Hyphomicrobiales</taxon>
        <taxon>Chelatococcaceae</taxon>
        <taxon>Chelatococcus</taxon>
    </lineage>
</organism>
<gene>
    <name evidence="5" type="ORF">C7450_103521</name>
</gene>
<protein>
    <submittedName>
        <fullName evidence="5">Amino acid/amide ABC transporter ATP-binding protein 1 (HAAT family)</fullName>
    </submittedName>
</protein>
<evidence type="ECO:0000256" key="3">
    <source>
        <dbReference type="ARBA" id="ARBA00022840"/>
    </source>
</evidence>
<dbReference type="PROSITE" id="PS50893">
    <property type="entry name" value="ABC_TRANSPORTER_2"/>
    <property type="match status" value="1"/>
</dbReference>
<dbReference type="GO" id="GO:0016887">
    <property type="term" value="F:ATP hydrolysis activity"/>
    <property type="evidence" value="ECO:0007669"/>
    <property type="project" value="InterPro"/>
</dbReference>
<sequence length="258" mass="27157">MASEPFLAVDHIAKHFGGVKAVKDVTFTVNRGEILGLIGPNGAGKTTTFNLISGLLPLTGGEVRLEGRRISGERPDRIASLGVARTFQGTRIFPALTVRENLETALLARAPVGFWADWFGLPAARAIHAAIGGEVTNVLDFIGLSAQAERIAGDMPYAHQSLLGVGLALALKPRLLLLDEPFAGMNPNETAGAAAMVQRIRDSGVTVLFVEHDMAAVMGICDRIVVVDQGSKIAEGAPAEIAANPRVIEAYLGSDEDA</sequence>
<dbReference type="InterPro" id="IPR003593">
    <property type="entry name" value="AAA+_ATPase"/>
</dbReference>
<dbReference type="PANTHER" id="PTHR45772">
    <property type="entry name" value="CONSERVED COMPONENT OF ABC TRANSPORTER FOR NATURAL AMINO ACIDS-RELATED"/>
    <property type="match status" value="1"/>
</dbReference>
<dbReference type="GO" id="GO:0005886">
    <property type="term" value="C:plasma membrane"/>
    <property type="evidence" value="ECO:0007669"/>
    <property type="project" value="TreeGrafter"/>
</dbReference>
<evidence type="ECO:0000313" key="6">
    <source>
        <dbReference type="Proteomes" id="UP000248021"/>
    </source>
</evidence>
<comment type="caution">
    <text evidence="5">The sequence shown here is derived from an EMBL/GenBank/DDBJ whole genome shotgun (WGS) entry which is preliminary data.</text>
</comment>
<dbReference type="Gene3D" id="3.40.50.300">
    <property type="entry name" value="P-loop containing nucleotide triphosphate hydrolases"/>
    <property type="match status" value="1"/>
</dbReference>
<dbReference type="GO" id="GO:0015808">
    <property type="term" value="P:L-alanine transport"/>
    <property type="evidence" value="ECO:0007669"/>
    <property type="project" value="TreeGrafter"/>
</dbReference>
<dbReference type="Proteomes" id="UP000248021">
    <property type="component" value="Unassembled WGS sequence"/>
</dbReference>
<dbReference type="GO" id="GO:0015188">
    <property type="term" value="F:L-isoleucine transmembrane transporter activity"/>
    <property type="evidence" value="ECO:0007669"/>
    <property type="project" value="TreeGrafter"/>
</dbReference>
<evidence type="ECO:0000259" key="4">
    <source>
        <dbReference type="PROSITE" id="PS50893"/>
    </source>
</evidence>
<dbReference type="SMART" id="SM00382">
    <property type="entry name" value="AAA"/>
    <property type="match status" value="1"/>
</dbReference>
<dbReference type="SUPFAM" id="SSF52540">
    <property type="entry name" value="P-loop containing nucleoside triphosphate hydrolases"/>
    <property type="match status" value="1"/>
</dbReference>
<evidence type="ECO:0000256" key="2">
    <source>
        <dbReference type="ARBA" id="ARBA00022741"/>
    </source>
</evidence>
<feature type="domain" description="ABC transporter" evidence="4">
    <location>
        <begin position="7"/>
        <end position="254"/>
    </location>
</feature>
<dbReference type="EMBL" id="QJJK01000003">
    <property type="protein sequence ID" value="PXW61999.1"/>
    <property type="molecule type" value="Genomic_DNA"/>
</dbReference>
<dbReference type="AlphaFoldDB" id="A0A2V3UC29"/>
<dbReference type="GO" id="GO:1903806">
    <property type="term" value="P:L-isoleucine import across plasma membrane"/>
    <property type="evidence" value="ECO:0007669"/>
    <property type="project" value="TreeGrafter"/>
</dbReference>
<evidence type="ECO:0000313" key="5">
    <source>
        <dbReference type="EMBL" id="PXW61999.1"/>
    </source>
</evidence>
<dbReference type="CDD" id="cd03219">
    <property type="entry name" value="ABC_Mj1267_LivG_branched"/>
    <property type="match status" value="1"/>
</dbReference>
<reference evidence="5 6" key="1">
    <citation type="submission" date="2018-05" db="EMBL/GenBank/DDBJ databases">
        <title>Genomic Encyclopedia of Type Strains, Phase IV (KMG-IV): sequencing the most valuable type-strain genomes for metagenomic binning, comparative biology and taxonomic classification.</title>
        <authorList>
            <person name="Goeker M."/>
        </authorList>
    </citation>
    <scope>NUCLEOTIDE SEQUENCE [LARGE SCALE GENOMIC DNA]</scope>
    <source>
        <strain evidence="5 6">DSM 6462</strain>
    </source>
</reference>
<dbReference type="Pfam" id="PF12399">
    <property type="entry name" value="BCA_ABC_TP_C"/>
    <property type="match status" value="1"/>
</dbReference>